<protein>
    <submittedName>
        <fullName evidence="2">SFRICE_003567</fullName>
    </submittedName>
</protein>
<keyword evidence="1" id="KW-0812">Transmembrane</keyword>
<sequence>MWDGIKPTRLYRLTGIVHNRNMVQARLNANMDRCYAPRPREYLFNFIGVILASATGAAYAFGIFSKPYDCSQEEIESEMTCPSDPCPPEAPPPKPKTYINLFTDLQNSKP</sequence>
<accession>A0A2H1WMI6</accession>
<name>A0A2H1WMI6_SPOFR</name>
<evidence type="ECO:0000256" key="1">
    <source>
        <dbReference type="SAM" id="Phobius"/>
    </source>
</evidence>
<keyword evidence="1" id="KW-1133">Transmembrane helix</keyword>
<gene>
    <name evidence="2" type="ORF">SFRICE_003567</name>
</gene>
<evidence type="ECO:0000313" key="2">
    <source>
        <dbReference type="EMBL" id="SOQ54279.1"/>
    </source>
</evidence>
<organism evidence="2">
    <name type="scientific">Spodoptera frugiperda</name>
    <name type="common">Fall armyworm</name>
    <dbReference type="NCBI Taxonomy" id="7108"/>
    <lineage>
        <taxon>Eukaryota</taxon>
        <taxon>Metazoa</taxon>
        <taxon>Ecdysozoa</taxon>
        <taxon>Arthropoda</taxon>
        <taxon>Hexapoda</taxon>
        <taxon>Insecta</taxon>
        <taxon>Pterygota</taxon>
        <taxon>Neoptera</taxon>
        <taxon>Endopterygota</taxon>
        <taxon>Lepidoptera</taxon>
        <taxon>Glossata</taxon>
        <taxon>Ditrysia</taxon>
        <taxon>Noctuoidea</taxon>
        <taxon>Noctuidae</taxon>
        <taxon>Amphipyrinae</taxon>
        <taxon>Spodoptera</taxon>
    </lineage>
</organism>
<reference evidence="2" key="1">
    <citation type="submission" date="2016-07" db="EMBL/GenBank/DDBJ databases">
        <authorList>
            <person name="Bretaudeau A."/>
        </authorList>
    </citation>
    <scope>NUCLEOTIDE SEQUENCE</scope>
    <source>
        <strain evidence="2">Rice</strain>
        <tissue evidence="2">Whole body</tissue>
    </source>
</reference>
<proteinExistence type="predicted"/>
<keyword evidence="1" id="KW-0472">Membrane</keyword>
<dbReference type="EMBL" id="ODYU01009682">
    <property type="protein sequence ID" value="SOQ54279.1"/>
    <property type="molecule type" value="Genomic_DNA"/>
</dbReference>
<feature type="transmembrane region" description="Helical" evidence="1">
    <location>
        <begin position="42"/>
        <end position="64"/>
    </location>
</feature>
<dbReference type="AlphaFoldDB" id="A0A2H1WMI6"/>